<dbReference type="SUPFAM" id="SSF52058">
    <property type="entry name" value="L domain-like"/>
    <property type="match status" value="1"/>
</dbReference>
<dbReference type="EMBL" id="GL376628">
    <property type="status" value="NOT_ANNOTATED_CDS"/>
    <property type="molecule type" value="Genomic_DNA"/>
</dbReference>
<feature type="chain" id="PRO_5003870915" description="Leucine-rich repeat-containing N-terminal plant-type domain-containing protein" evidence="1">
    <location>
        <begin position="26"/>
        <end position="368"/>
    </location>
</feature>
<reference evidence="3" key="1">
    <citation type="journal article" date="2010" name="Genome Biol.">
        <title>Genome sequence of the necrotrophic plant pathogen Pythium ultimum reveals original pathogenicity mechanisms and effector repertoire.</title>
        <authorList>
            <person name="Levesque C.A."/>
            <person name="Brouwer H."/>
            <person name="Cano L."/>
            <person name="Hamilton J.P."/>
            <person name="Holt C."/>
            <person name="Huitema E."/>
            <person name="Raffaele S."/>
            <person name="Robideau G.P."/>
            <person name="Thines M."/>
            <person name="Win J."/>
            <person name="Zerillo M.M."/>
            <person name="Beakes G.W."/>
            <person name="Boore J.L."/>
            <person name="Busam D."/>
            <person name="Dumas B."/>
            <person name="Ferriera S."/>
            <person name="Fuerstenberg S.I."/>
            <person name="Gachon C.M."/>
            <person name="Gaulin E."/>
            <person name="Govers F."/>
            <person name="Grenville-Briggs L."/>
            <person name="Horner N."/>
            <person name="Hostetler J."/>
            <person name="Jiang R.H."/>
            <person name="Johnson J."/>
            <person name="Krajaejun T."/>
            <person name="Lin H."/>
            <person name="Meijer H.J."/>
            <person name="Moore B."/>
            <person name="Morris P."/>
            <person name="Phuntmart V."/>
            <person name="Puiu D."/>
            <person name="Shetty J."/>
            <person name="Stajich J.E."/>
            <person name="Tripathy S."/>
            <person name="Wawra S."/>
            <person name="van West P."/>
            <person name="Whitty B.R."/>
            <person name="Coutinho P.M."/>
            <person name="Henrissat B."/>
            <person name="Martin F."/>
            <person name="Thomas P.D."/>
            <person name="Tyler B.M."/>
            <person name="De Vries R.P."/>
            <person name="Kamoun S."/>
            <person name="Yandell M."/>
            <person name="Tisserat N."/>
            <person name="Buell C.R."/>
        </authorList>
    </citation>
    <scope>NUCLEOTIDE SEQUENCE</scope>
    <source>
        <strain evidence="3">DAOM:BR144</strain>
    </source>
</reference>
<proteinExistence type="predicted"/>
<reference evidence="3" key="2">
    <citation type="submission" date="2010-04" db="EMBL/GenBank/DDBJ databases">
        <authorList>
            <person name="Buell R."/>
            <person name="Hamilton J."/>
            <person name="Hostetler J."/>
        </authorList>
    </citation>
    <scope>NUCLEOTIDE SEQUENCE [LARGE SCALE GENOMIC DNA]</scope>
    <source>
        <strain evidence="3">DAOM:BR144</strain>
    </source>
</reference>
<protein>
    <recommendedName>
        <fullName evidence="4">Leucine-rich repeat-containing N-terminal plant-type domain-containing protein</fullName>
    </recommendedName>
</protein>
<evidence type="ECO:0000313" key="2">
    <source>
        <dbReference type="EnsemblProtists" id="PYU1_T002792"/>
    </source>
</evidence>
<dbReference type="STRING" id="431595.K3WCV1"/>
<keyword evidence="3" id="KW-1185">Reference proteome</keyword>
<dbReference type="Proteomes" id="UP000019132">
    <property type="component" value="Unassembled WGS sequence"/>
</dbReference>
<name>K3WCV1_GLOUD</name>
<reference evidence="2" key="3">
    <citation type="submission" date="2015-02" db="UniProtKB">
        <authorList>
            <consortium name="EnsemblProtists"/>
        </authorList>
    </citation>
    <scope>IDENTIFICATION</scope>
    <source>
        <strain evidence="2">DAOM BR144</strain>
    </source>
</reference>
<dbReference type="Gene3D" id="3.80.10.10">
    <property type="entry name" value="Ribonuclease Inhibitor"/>
    <property type="match status" value="1"/>
</dbReference>
<evidence type="ECO:0008006" key="4">
    <source>
        <dbReference type="Google" id="ProtNLM"/>
    </source>
</evidence>
<dbReference type="eggNOG" id="ENOG502SH7P">
    <property type="taxonomic scope" value="Eukaryota"/>
</dbReference>
<dbReference type="HOGENOM" id="CLU_010354_1_0_1"/>
<dbReference type="AlphaFoldDB" id="K3WCV1"/>
<accession>K3WCV1</accession>
<dbReference type="InParanoid" id="K3WCV1"/>
<dbReference type="InterPro" id="IPR032675">
    <property type="entry name" value="LRR_dom_sf"/>
</dbReference>
<sequence length="368" mass="40842">MTRAVNVLFFVWGVVIVGLHLHAESYPNLAQCKSQVRPWLMASPACSLVSLDCYEFAIDGQRDDIEAQWSAFEALMVVRVVIKHCSNLEIPPTLQTFRNLNGIKIYNSTLMGWGVDAELTNIHTPKIMSVLLVRVNLTDGVLPLGLQASDFPATLNDFEFSMTNLAELPDDLDLKWPRFATVYLEFSQLTYVPDVIVRLAPIYLSFAGSPIEELPAALFETSGITYIDIGWTKVSLLPSNVKSMSPSVEKLVVQGTQIEQFWSWIDAWLAIKGSKIYAWKTPYCEYLERVLSGQVTTSTPSPISNAINVYVAPEPGTIGGDIPILSPVLSNYSEANWAFLEHKVICAPRKTTVYNLIAEDVYSGILAA</sequence>
<organism evidence="2 3">
    <name type="scientific">Globisporangium ultimum (strain ATCC 200006 / CBS 805.95 / DAOM BR144)</name>
    <name type="common">Pythium ultimum</name>
    <dbReference type="NCBI Taxonomy" id="431595"/>
    <lineage>
        <taxon>Eukaryota</taxon>
        <taxon>Sar</taxon>
        <taxon>Stramenopiles</taxon>
        <taxon>Oomycota</taxon>
        <taxon>Peronosporomycetes</taxon>
        <taxon>Pythiales</taxon>
        <taxon>Pythiaceae</taxon>
        <taxon>Globisporangium</taxon>
    </lineage>
</organism>
<dbReference type="OMA" id="DIQFEYC"/>
<keyword evidence="1" id="KW-0732">Signal</keyword>
<feature type="signal peptide" evidence="1">
    <location>
        <begin position="1"/>
        <end position="25"/>
    </location>
</feature>
<dbReference type="EnsemblProtists" id="PYU1_T002792">
    <property type="protein sequence ID" value="PYU1_T002792"/>
    <property type="gene ID" value="PYU1_G002789"/>
</dbReference>
<evidence type="ECO:0000313" key="3">
    <source>
        <dbReference type="Proteomes" id="UP000019132"/>
    </source>
</evidence>
<dbReference type="VEuPathDB" id="FungiDB:PYU1_G002789"/>
<evidence type="ECO:0000256" key="1">
    <source>
        <dbReference type="SAM" id="SignalP"/>
    </source>
</evidence>